<keyword evidence="9" id="KW-0812">Transmembrane</keyword>
<dbReference type="GO" id="GO:0016301">
    <property type="term" value="F:kinase activity"/>
    <property type="evidence" value="ECO:0007669"/>
    <property type="project" value="UniProtKB-KW"/>
</dbReference>
<dbReference type="Pfam" id="PF23539">
    <property type="entry name" value="DUF7134"/>
    <property type="match status" value="1"/>
</dbReference>
<evidence type="ECO:0000256" key="2">
    <source>
        <dbReference type="ARBA" id="ARBA00012438"/>
    </source>
</evidence>
<dbReference type="CDD" id="cd16917">
    <property type="entry name" value="HATPase_UhpB-NarQ-NarX-like"/>
    <property type="match status" value="1"/>
</dbReference>
<feature type="domain" description="Histidine kinase/HSP90-like ATPase" evidence="10">
    <location>
        <begin position="303"/>
        <end position="390"/>
    </location>
</feature>
<dbReference type="InterPro" id="IPR011712">
    <property type="entry name" value="Sig_transdc_His_kin_sub3_dim/P"/>
</dbReference>
<protein>
    <recommendedName>
        <fullName evidence="2">histidine kinase</fullName>
        <ecNumber evidence="2">2.7.13.3</ecNumber>
    </recommendedName>
</protein>
<evidence type="ECO:0000256" key="9">
    <source>
        <dbReference type="SAM" id="Phobius"/>
    </source>
</evidence>
<dbReference type="InterPro" id="IPR036890">
    <property type="entry name" value="HATPase_C_sf"/>
</dbReference>
<accession>A0ABV6RSX6</accession>
<dbReference type="RefSeq" id="WP_386671507.1">
    <property type="nucleotide sequence ID" value="NZ_JBHLTG010000005.1"/>
</dbReference>
<evidence type="ECO:0000259" key="10">
    <source>
        <dbReference type="Pfam" id="PF02518"/>
    </source>
</evidence>
<feature type="domain" description="DUF7134" evidence="12">
    <location>
        <begin position="20"/>
        <end position="166"/>
    </location>
</feature>
<comment type="caution">
    <text evidence="13">The sequence shown here is derived from an EMBL/GenBank/DDBJ whole genome shotgun (WGS) entry which is preliminary data.</text>
</comment>
<evidence type="ECO:0000259" key="11">
    <source>
        <dbReference type="Pfam" id="PF07730"/>
    </source>
</evidence>
<dbReference type="SUPFAM" id="SSF55874">
    <property type="entry name" value="ATPase domain of HSP90 chaperone/DNA topoisomerase II/histidine kinase"/>
    <property type="match status" value="1"/>
</dbReference>
<evidence type="ECO:0000256" key="5">
    <source>
        <dbReference type="ARBA" id="ARBA00022741"/>
    </source>
</evidence>
<feature type="domain" description="Signal transduction histidine kinase subgroup 3 dimerisation and phosphoacceptor" evidence="11">
    <location>
        <begin position="194"/>
        <end position="260"/>
    </location>
</feature>
<feature type="transmembrane region" description="Helical" evidence="9">
    <location>
        <begin position="70"/>
        <end position="88"/>
    </location>
</feature>
<organism evidence="13 14">
    <name type="scientific">Lysobacter korlensis</name>
    <dbReference type="NCBI Taxonomy" id="553636"/>
    <lineage>
        <taxon>Bacteria</taxon>
        <taxon>Pseudomonadati</taxon>
        <taxon>Pseudomonadota</taxon>
        <taxon>Gammaproteobacteria</taxon>
        <taxon>Lysobacterales</taxon>
        <taxon>Lysobacteraceae</taxon>
        <taxon>Lysobacter</taxon>
    </lineage>
</organism>
<name>A0ABV6RSX6_9GAMM</name>
<evidence type="ECO:0000256" key="7">
    <source>
        <dbReference type="ARBA" id="ARBA00022840"/>
    </source>
</evidence>
<dbReference type="EC" id="2.7.13.3" evidence="2"/>
<keyword evidence="9" id="KW-1133">Transmembrane helix</keyword>
<sequence>MIDAGERVTAGRSRQAPELEPWVHDALLAAGVALVLTLAAAADVDGSGADGGTYLWAAGLGGLMLVRRRYPVLVVALSVAGLIAYYAVGYPPIGVAVPVAAAVFSAAEFGRLTAAVLGAVTVVAVSVAYRLAVGQDPALLLAYELPGHLLLLAAAVALGDSVRSRREARRQAAEVAALVAERYERRIAERLAAERLAIARDLHDSVGHAMTIVALHVQVAQEAVGRDDAAAADALRVISSTTATTLADVRRTVSVLRQPDRGPRAVPDLTDLESAVLPARQAGIEVETAVAVGEDVPSSIAAAAYRIVQESMTNVVRHSGAQHARVEVREADGVLHVTVADDGGSGGQQPRGGAAGHGIAGMRERAEALGGALTAARGADGFEVHASLPLGGVS</sequence>
<feature type="transmembrane region" description="Helical" evidence="9">
    <location>
        <begin position="109"/>
        <end position="132"/>
    </location>
</feature>
<dbReference type="EMBL" id="JBHLTG010000005">
    <property type="protein sequence ID" value="MFC0680084.1"/>
    <property type="molecule type" value="Genomic_DNA"/>
</dbReference>
<dbReference type="Proteomes" id="UP001589896">
    <property type="component" value="Unassembled WGS sequence"/>
</dbReference>
<proteinExistence type="predicted"/>
<keyword evidence="6 13" id="KW-0418">Kinase</keyword>
<gene>
    <name evidence="13" type="ORF">ACFFGH_19795</name>
</gene>
<evidence type="ECO:0000313" key="13">
    <source>
        <dbReference type="EMBL" id="MFC0680084.1"/>
    </source>
</evidence>
<keyword evidence="4" id="KW-0808">Transferase</keyword>
<keyword evidence="3" id="KW-0597">Phosphoprotein</keyword>
<dbReference type="InterPro" id="IPR055558">
    <property type="entry name" value="DUF7134"/>
</dbReference>
<evidence type="ECO:0000256" key="3">
    <source>
        <dbReference type="ARBA" id="ARBA00022553"/>
    </source>
</evidence>
<dbReference type="InterPro" id="IPR050482">
    <property type="entry name" value="Sensor_HK_TwoCompSys"/>
</dbReference>
<evidence type="ECO:0000259" key="12">
    <source>
        <dbReference type="Pfam" id="PF23539"/>
    </source>
</evidence>
<keyword evidence="14" id="KW-1185">Reference proteome</keyword>
<keyword evidence="5" id="KW-0547">Nucleotide-binding</keyword>
<dbReference type="PANTHER" id="PTHR24421:SF10">
    <property type="entry name" value="NITRATE_NITRITE SENSOR PROTEIN NARQ"/>
    <property type="match status" value="1"/>
</dbReference>
<dbReference type="Gene3D" id="3.30.565.10">
    <property type="entry name" value="Histidine kinase-like ATPase, C-terminal domain"/>
    <property type="match status" value="1"/>
</dbReference>
<keyword evidence="7" id="KW-0067">ATP-binding</keyword>
<dbReference type="PANTHER" id="PTHR24421">
    <property type="entry name" value="NITRATE/NITRITE SENSOR PROTEIN NARX-RELATED"/>
    <property type="match status" value="1"/>
</dbReference>
<dbReference type="Gene3D" id="1.20.5.1930">
    <property type="match status" value="1"/>
</dbReference>
<evidence type="ECO:0000313" key="14">
    <source>
        <dbReference type="Proteomes" id="UP001589896"/>
    </source>
</evidence>
<evidence type="ECO:0000256" key="6">
    <source>
        <dbReference type="ARBA" id="ARBA00022777"/>
    </source>
</evidence>
<reference evidence="13 14" key="1">
    <citation type="submission" date="2024-09" db="EMBL/GenBank/DDBJ databases">
        <authorList>
            <person name="Sun Q."/>
            <person name="Mori K."/>
        </authorList>
    </citation>
    <scope>NUCLEOTIDE SEQUENCE [LARGE SCALE GENOMIC DNA]</scope>
    <source>
        <strain evidence="13 14">KCTC 23076</strain>
    </source>
</reference>
<evidence type="ECO:0000256" key="1">
    <source>
        <dbReference type="ARBA" id="ARBA00000085"/>
    </source>
</evidence>
<feature type="transmembrane region" description="Helical" evidence="9">
    <location>
        <begin position="138"/>
        <end position="159"/>
    </location>
</feature>
<evidence type="ECO:0000256" key="8">
    <source>
        <dbReference type="ARBA" id="ARBA00023012"/>
    </source>
</evidence>
<evidence type="ECO:0000256" key="4">
    <source>
        <dbReference type="ARBA" id="ARBA00022679"/>
    </source>
</evidence>
<dbReference type="Pfam" id="PF02518">
    <property type="entry name" value="HATPase_c"/>
    <property type="match status" value="1"/>
</dbReference>
<comment type="catalytic activity">
    <reaction evidence="1">
        <text>ATP + protein L-histidine = ADP + protein N-phospho-L-histidine.</text>
        <dbReference type="EC" id="2.7.13.3"/>
    </reaction>
</comment>
<dbReference type="InterPro" id="IPR003594">
    <property type="entry name" value="HATPase_dom"/>
</dbReference>
<dbReference type="Pfam" id="PF07730">
    <property type="entry name" value="HisKA_3"/>
    <property type="match status" value="1"/>
</dbReference>
<keyword evidence="9" id="KW-0472">Membrane</keyword>
<keyword evidence="8" id="KW-0902">Two-component regulatory system</keyword>